<dbReference type="AlphaFoldDB" id="A0A0J5WF44"/>
<proteinExistence type="inferred from homology"/>
<comment type="caution">
    <text evidence="12">The sequence shown here is derived from an EMBL/GenBank/DDBJ whole genome shotgun (WGS) entry which is preliminary data.</text>
</comment>
<dbReference type="NCBIfam" id="TIGR01843">
    <property type="entry name" value="type_I_hlyD"/>
    <property type="match status" value="1"/>
</dbReference>
<keyword evidence="3 9" id="KW-0813">Transport</keyword>
<dbReference type="GO" id="GO:0005886">
    <property type="term" value="C:plasma membrane"/>
    <property type="evidence" value="ECO:0007669"/>
    <property type="project" value="UniProtKB-SubCell"/>
</dbReference>
<sequence length="474" mass="52329">MKLIHHLQALNDLLGRYVAVVRESWAIRRDLDGEARLTHERAFLPANLELVETPVHPLPLWTMRVIVALGILVVLIACFGRLDIVAVAPGKLIPREQVKTIQPAITGVVRRILVRDGQRVEAGQLLMELDATQAAADLDKARLNKTEAAMTAARSRALLDALQRTLAPVVARIEGATEAQQHEAQHLAEGLYREYCDKLSSAQAELMKREAGLGTTTQHIAKLAATAPLARRQAEDYRSLADDKYVATNDYLDKEQTALGQEHELAAQRSHARELAAAIAQQRAEIASITSQFRRQQLDLLDKSTQQLAQSHHDETKADTRQKLLSLTAPVTGTVQQLRIHTLGGLATAASPVMNIVPDDVIEVEANLENKDVGFVKAGQAAIVKVEAFPYMRYGFLTGTVESVSNDAVQDRRRGLTFVTRIRLATNRIRANDAWVNLTPGMAVTAEIKTGTRNVARYFLDSVIQTGRESLRER</sequence>
<evidence type="ECO:0000256" key="1">
    <source>
        <dbReference type="ARBA" id="ARBA00004377"/>
    </source>
</evidence>
<dbReference type="PRINTS" id="PR01490">
    <property type="entry name" value="RTXTOXIND"/>
</dbReference>
<dbReference type="Proteomes" id="UP000036338">
    <property type="component" value="Unassembled WGS sequence"/>
</dbReference>
<comment type="subcellular location">
    <subcellularLocation>
        <location evidence="1 9">Cell inner membrane</location>
        <topology evidence="1 9">Single-pass membrane protein</topology>
    </subcellularLocation>
</comment>
<feature type="transmembrane region" description="Helical" evidence="9">
    <location>
        <begin position="61"/>
        <end position="82"/>
    </location>
</feature>
<dbReference type="PATRIC" id="fig|292.27.peg.8023"/>
<dbReference type="Gene3D" id="2.40.50.100">
    <property type="match status" value="1"/>
</dbReference>
<dbReference type="RefSeq" id="WP_048251376.1">
    <property type="nucleotide sequence ID" value="NZ_LDWR01000075.1"/>
</dbReference>
<evidence type="ECO:0000256" key="3">
    <source>
        <dbReference type="ARBA" id="ARBA00022448"/>
    </source>
</evidence>
<feature type="domain" description="CyaD-like alpha-helical hairpin" evidence="10">
    <location>
        <begin position="130"/>
        <end position="325"/>
    </location>
</feature>
<evidence type="ECO:0000313" key="13">
    <source>
        <dbReference type="Proteomes" id="UP000036338"/>
    </source>
</evidence>
<dbReference type="PANTHER" id="PTHR30386:SF26">
    <property type="entry name" value="TRANSPORT PROTEIN COMB"/>
    <property type="match status" value="1"/>
</dbReference>
<keyword evidence="7 9" id="KW-1133">Transmembrane helix</keyword>
<dbReference type="EMBL" id="LDWR01000075">
    <property type="protein sequence ID" value="KML46651.1"/>
    <property type="molecule type" value="Genomic_DNA"/>
</dbReference>
<evidence type="ECO:0000259" key="11">
    <source>
        <dbReference type="Pfam" id="PF26002"/>
    </source>
</evidence>
<keyword evidence="4 9" id="KW-1003">Cell membrane</keyword>
<dbReference type="InterPro" id="IPR010129">
    <property type="entry name" value="T1SS_HlyD"/>
</dbReference>
<evidence type="ECO:0000256" key="7">
    <source>
        <dbReference type="ARBA" id="ARBA00022989"/>
    </source>
</evidence>
<reference evidence="12 13" key="1">
    <citation type="submission" date="2015-05" db="EMBL/GenBank/DDBJ databases">
        <title>Draft genome of Burkholderia cepacia LK29.</title>
        <authorList>
            <person name="Chan X.Y."/>
        </authorList>
    </citation>
    <scope>NUCLEOTIDE SEQUENCE [LARGE SCALE GENOMIC DNA]</scope>
    <source>
        <strain evidence="12 13">LK29</strain>
    </source>
</reference>
<keyword evidence="8 9" id="KW-0472">Membrane</keyword>
<keyword evidence="6 9" id="KW-0812">Transmembrane</keyword>
<feature type="domain" description="AprE-like beta-barrel" evidence="11">
    <location>
        <begin position="363"/>
        <end position="451"/>
    </location>
</feature>
<keyword evidence="5 9" id="KW-0997">Cell inner membrane</keyword>
<evidence type="ECO:0000256" key="6">
    <source>
        <dbReference type="ARBA" id="ARBA00022692"/>
    </source>
</evidence>
<dbReference type="InterPro" id="IPR059040">
    <property type="entry name" value="HH_CyaD-like"/>
</dbReference>
<evidence type="ECO:0000256" key="5">
    <source>
        <dbReference type="ARBA" id="ARBA00022519"/>
    </source>
</evidence>
<dbReference type="Pfam" id="PF26002">
    <property type="entry name" value="Beta-barrel_AprE"/>
    <property type="match status" value="1"/>
</dbReference>
<dbReference type="SUPFAM" id="SSF111369">
    <property type="entry name" value="HlyD-like secretion proteins"/>
    <property type="match status" value="1"/>
</dbReference>
<accession>A0A0J5WF44</accession>
<dbReference type="InterPro" id="IPR050739">
    <property type="entry name" value="MFP"/>
</dbReference>
<dbReference type="InterPro" id="IPR058982">
    <property type="entry name" value="Beta-barrel_AprE"/>
</dbReference>
<organism evidence="12 13">
    <name type="scientific">Burkholderia cepacia</name>
    <name type="common">Pseudomonas cepacia</name>
    <dbReference type="NCBI Taxonomy" id="292"/>
    <lineage>
        <taxon>Bacteria</taxon>
        <taxon>Pseudomonadati</taxon>
        <taxon>Pseudomonadota</taxon>
        <taxon>Betaproteobacteria</taxon>
        <taxon>Burkholderiales</taxon>
        <taxon>Burkholderiaceae</taxon>
        <taxon>Burkholderia</taxon>
        <taxon>Burkholderia cepacia complex</taxon>
    </lineage>
</organism>
<comment type="similarity">
    <text evidence="2 9">Belongs to the membrane fusion protein (MFP) (TC 8.A.1) family.</text>
</comment>
<dbReference type="PANTHER" id="PTHR30386">
    <property type="entry name" value="MEMBRANE FUSION SUBUNIT OF EMRAB-TOLC MULTIDRUG EFFLUX PUMP"/>
    <property type="match status" value="1"/>
</dbReference>
<evidence type="ECO:0000256" key="9">
    <source>
        <dbReference type="RuleBase" id="RU365093"/>
    </source>
</evidence>
<evidence type="ECO:0000313" key="12">
    <source>
        <dbReference type="EMBL" id="KML46651.1"/>
    </source>
</evidence>
<dbReference type="Pfam" id="PF25988">
    <property type="entry name" value="HH_CyaD"/>
    <property type="match status" value="1"/>
</dbReference>
<dbReference type="GO" id="GO:0015031">
    <property type="term" value="P:protein transport"/>
    <property type="evidence" value="ECO:0007669"/>
    <property type="project" value="InterPro"/>
</dbReference>
<evidence type="ECO:0000256" key="2">
    <source>
        <dbReference type="ARBA" id="ARBA00009477"/>
    </source>
</evidence>
<evidence type="ECO:0000256" key="8">
    <source>
        <dbReference type="ARBA" id="ARBA00023136"/>
    </source>
</evidence>
<gene>
    <name evidence="12" type="ORF">VL15_35010</name>
</gene>
<evidence type="ECO:0000256" key="4">
    <source>
        <dbReference type="ARBA" id="ARBA00022475"/>
    </source>
</evidence>
<name>A0A0J5WF44_BURCE</name>
<dbReference type="Gene3D" id="2.40.30.170">
    <property type="match status" value="1"/>
</dbReference>
<evidence type="ECO:0000259" key="10">
    <source>
        <dbReference type="Pfam" id="PF25988"/>
    </source>
</evidence>
<protein>
    <recommendedName>
        <fullName evidence="9">Membrane fusion protein (MFP) family protein</fullName>
    </recommendedName>
</protein>